<gene>
    <name evidence="1" type="ordered locus">SFHH103_03388</name>
</gene>
<protein>
    <submittedName>
        <fullName evidence="1">Uncharacterized protein</fullName>
    </submittedName>
</protein>
<accession>G9A3D2</accession>
<dbReference type="KEGG" id="sfh:SFHH103_03388"/>
<dbReference type="EMBL" id="HE616890">
    <property type="protein sequence ID" value="CCE97880.1"/>
    <property type="molecule type" value="Genomic_DNA"/>
</dbReference>
<dbReference type="Proteomes" id="UP000007735">
    <property type="component" value="Chromosome"/>
</dbReference>
<dbReference type="eggNOG" id="COG0784">
    <property type="taxonomic scope" value="Bacteria"/>
</dbReference>
<proteinExistence type="predicted"/>
<dbReference type="STRING" id="1117943.SFHH103_03388"/>
<evidence type="ECO:0000313" key="2">
    <source>
        <dbReference type="Proteomes" id="UP000007735"/>
    </source>
</evidence>
<evidence type="ECO:0000313" key="1">
    <source>
        <dbReference type="EMBL" id="CCE97880.1"/>
    </source>
</evidence>
<name>G9A3D2_SINF1</name>
<organism evidence="1 2">
    <name type="scientific">Sinorhizobium fredii (strain HH103)</name>
    <dbReference type="NCBI Taxonomy" id="1117943"/>
    <lineage>
        <taxon>Bacteria</taxon>
        <taxon>Pseudomonadati</taxon>
        <taxon>Pseudomonadota</taxon>
        <taxon>Alphaproteobacteria</taxon>
        <taxon>Hyphomicrobiales</taxon>
        <taxon>Rhizobiaceae</taxon>
        <taxon>Sinorhizobium/Ensifer group</taxon>
        <taxon>Sinorhizobium</taxon>
    </lineage>
</organism>
<reference evidence="1 2" key="1">
    <citation type="journal article" date="2012" name="J. Bacteriol.">
        <title>Genome sequence of the soybean symbiont Sinorhizobium fredii HH103.</title>
        <authorList>
            <person name="Weidner S."/>
            <person name="Becker A."/>
            <person name="Bonilla I."/>
            <person name="Jaenicke S."/>
            <person name="Lloret J."/>
            <person name="Margaret I."/>
            <person name="Puhler A."/>
            <person name="Ruiz-Sainz J.E."/>
            <person name="Schneiker-Bekel S."/>
            <person name="Szczepanowski R."/>
            <person name="Vinardell J.M."/>
            <person name="Zehner S."/>
            <person name="Gottfert M."/>
        </authorList>
    </citation>
    <scope>NUCLEOTIDE SEQUENCE [LARGE SCALE GENOMIC DNA]</scope>
    <source>
        <strain evidence="1 2">HH103</strain>
    </source>
</reference>
<dbReference type="AlphaFoldDB" id="G9A3D2"/>
<sequence>MSLCYASRSRWLPRLDDRRVGVVGHRDAEGTIGIFECHFPEDCALLAGGSSGIDAVKNILAQSPVPVIFPERLLTGARPEPAFLVTKPFNAGEGAFFDGHAGAFIGLSWSPPSRRSDISLRRLELIRPL</sequence>
<dbReference type="HOGENOM" id="CLU_1947080_0_0_5"/>